<protein>
    <recommendedName>
        <fullName evidence="4">DUF998 domain-containing protein</fullName>
    </recommendedName>
</protein>
<dbReference type="Proteomes" id="UP000198867">
    <property type="component" value="Unassembled WGS sequence"/>
</dbReference>
<keyword evidence="1" id="KW-0812">Transmembrane</keyword>
<keyword evidence="1" id="KW-0472">Membrane</keyword>
<gene>
    <name evidence="2" type="ORF">SAMN05216219_1726</name>
</gene>
<name>A0A1I5B4U9_9MICO</name>
<feature type="transmembrane region" description="Helical" evidence="1">
    <location>
        <begin position="31"/>
        <end position="52"/>
    </location>
</feature>
<feature type="transmembrane region" description="Helical" evidence="1">
    <location>
        <begin position="197"/>
        <end position="216"/>
    </location>
</feature>
<keyword evidence="3" id="KW-1185">Reference proteome</keyword>
<evidence type="ECO:0000313" key="2">
    <source>
        <dbReference type="EMBL" id="SFN69630.1"/>
    </source>
</evidence>
<proteinExistence type="predicted"/>
<keyword evidence="1" id="KW-1133">Transmembrane helix</keyword>
<evidence type="ECO:0000256" key="1">
    <source>
        <dbReference type="SAM" id="Phobius"/>
    </source>
</evidence>
<feature type="transmembrane region" description="Helical" evidence="1">
    <location>
        <begin position="72"/>
        <end position="95"/>
    </location>
</feature>
<evidence type="ECO:0008006" key="4">
    <source>
        <dbReference type="Google" id="ProtNLM"/>
    </source>
</evidence>
<dbReference type="OrthoDB" id="3225559at2"/>
<sequence length="258" mass="27516">MLFPFASALIVGVVGAVSVYFAYLSAVNMNIYRLAALLAVFLSMGVLSSMLTAEDPLWWQKNLSALGMGSTLSGFAFNFTLIIGGLMVTIVASFATRELEIAAASKSPKSRRRVRLLQSGLVLMGILLACVGLFPVDENLAVHNTVASGMVTVFAALIISMAYLVPAISRAFVVLGFVFLGVIVGAAVAFAQGYYNLTATELIAAFLIFSWLIILIRNLGAVDADHLDEARVPHPRYRRTDTAGIPTIAPSKGAPVDR</sequence>
<feature type="transmembrane region" description="Helical" evidence="1">
    <location>
        <begin position="146"/>
        <end position="165"/>
    </location>
</feature>
<feature type="transmembrane region" description="Helical" evidence="1">
    <location>
        <begin position="6"/>
        <end position="24"/>
    </location>
</feature>
<dbReference type="RefSeq" id="WP_090710564.1">
    <property type="nucleotide sequence ID" value="NZ_FOVM01000004.1"/>
</dbReference>
<feature type="transmembrane region" description="Helical" evidence="1">
    <location>
        <begin position="172"/>
        <end position="191"/>
    </location>
</feature>
<organism evidence="2 3">
    <name type="scientific">Mycetocola miduiensis</name>
    <dbReference type="NCBI Taxonomy" id="995034"/>
    <lineage>
        <taxon>Bacteria</taxon>
        <taxon>Bacillati</taxon>
        <taxon>Actinomycetota</taxon>
        <taxon>Actinomycetes</taxon>
        <taxon>Micrococcales</taxon>
        <taxon>Microbacteriaceae</taxon>
        <taxon>Mycetocola</taxon>
    </lineage>
</organism>
<accession>A0A1I5B4U9</accession>
<dbReference type="AlphaFoldDB" id="A0A1I5B4U9"/>
<dbReference type="EMBL" id="FOVM01000004">
    <property type="protein sequence ID" value="SFN69630.1"/>
    <property type="molecule type" value="Genomic_DNA"/>
</dbReference>
<evidence type="ECO:0000313" key="3">
    <source>
        <dbReference type="Proteomes" id="UP000198867"/>
    </source>
</evidence>
<feature type="transmembrane region" description="Helical" evidence="1">
    <location>
        <begin position="116"/>
        <end position="134"/>
    </location>
</feature>
<reference evidence="3" key="1">
    <citation type="submission" date="2016-10" db="EMBL/GenBank/DDBJ databases">
        <authorList>
            <person name="Varghese N."/>
            <person name="Submissions S."/>
        </authorList>
    </citation>
    <scope>NUCLEOTIDE SEQUENCE [LARGE SCALE GENOMIC DNA]</scope>
    <source>
        <strain evidence="3">CGMCC 1.11101</strain>
    </source>
</reference>